<comment type="subcellular location">
    <subcellularLocation>
        <location evidence="1">Membrane</location>
    </subcellularLocation>
</comment>
<dbReference type="Gene3D" id="3.40.50.2300">
    <property type="match status" value="1"/>
</dbReference>
<evidence type="ECO:0000256" key="4">
    <source>
        <dbReference type="ARBA" id="ARBA00023136"/>
    </source>
</evidence>
<dbReference type="InterPro" id="IPR001828">
    <property type="entry name" value="ANF_lig-bd_rcpt"/>
</dbReference>
<sequence>MPASTKIVKALISLMKAYSWRQFVLLTEHTRNYLQIKEAVKSFAEHHRLNITQEYSVPYDYTTNRYHIMQEIVHSSLHVTRVYVLVASFEVQWDFVLALREAVMDDLEEYAIVTIDDDKYLGLNGTQMRGKQIVTMSEELAERLYLGFRAVVKITPAYPNNTKYREFEQKVLNRIKKHPFCVPYNPQIFKYITVSTF</sequence>
<feature type="domain" description="Receptor ligand binding region" evidence="5">
    <location>
        <begin position="1"/>
        <end position="168"/>
    </location>
</feature>
<evidence type="ECO:0000256" key="1">
    <source>
        <dbReference type="ARBA" id="ARBA00004370"/>
    </source>
</evidence>
<evidence type="ECO:0000259" key="5">
    <source>
        <dbReference type="Pfam" id="PF01094"/>
    </source>
</evidence>
<accession>A0A8J5K4S3</accession>
<keyword evidence="7" id="KW-1185">Reference proteome</keyword>
<dbReference type="GO" id="GO:0016020">
    <property type="term" value="C:membrane"/>
    <property type="evidence" value="ECO:0007669"/>
    <property type="project" value="UniProtKB-SubCell"/>
</dbReference>
<evidence type="ECO:0000313" key="7">
    <source>
        <dbReference type="Proteomes" id="UP000747542"/>
    </source>
</evidence>
<comment type="caution">
    <text evidence="6">The sequence shown here is derived from an EMBL/GenBank/DDBJ whole genome shotgun (WGS) entry which is preliminary data.</text>
</comment>
<keyword evidence="2" id="KW-0812">Transmembrane</keyword>
<proteinExistence type="predicted"/>
<keyword evidence="3" id="KW-1133">Transmembrane helix</keyword>
<evidence type="ECO:0000256" key="2">
    <source>
        <dbReference type="ARBA" id="ARBA00022692"/>
    </source>
</evidence>
<dbReference type="Pfam" id="PF01094">
    <property type="entry name" value="ANF_receptor"/>
    <property type="match status" value="1"/>
</dbReference>
<gene>
    <name evidence="6" type="primary">Gyc32E-L2</name>
    <name evidence="6" type="ORF">Hamer_G023447</name>
</gene>
<dbReference type="EMBL" id="JAHLQT010016841">
    <property type="protein sequence ID" value="KAG7169411.1"/>
    <property type="molecule type" value="Genomic_DNA"/>
</dbReference>
<keyword evidence="4" id="KW-0472">Membrane</keyword>
<reference evidence="6" key="1">
    <citation type="journal article" date="2021" name="Sci. Adv.">
        <title>The American lobster genome reveals insights on longevity, neural, and immune adaptations.</title>
        <authorList>
            <person name="Polinski J.M."/>
            <person name="Zimin A.V."/>
            <person name="Clark K.F."/>
            <person name="Kohn A.B."/>
            <person name="Sadowski N."/>
            <person name="Timp W."/>
            <person name="Ptitsyn A."/>
            <person name="Khanna P."/>
            <person name="Romanova D.Y."/>
            <person name="Williams P."/>
            <person name="Greenwood S.J."/>
            <person name="Moroz L.L."/>
            <person name="Walt D.R."/>
            <person name="Bodnar A.G."/>
        </authorList>
    </citation>
    <scope>NUCLEOTIDE SEQUENCE</scope>
    <source>
        <strain evidence="6">GMGI-L3</strain>
    </source>
</reference>
<name>A0A8J5K4S3_HOMAM</name>
<dbReference type="Proteomes" id="UP000747542">
    <property type="component" value="Unassembled WGS sequence"/>
</dbReference>
<dbReference type="SUPFAM" id="SSF53822">
    <property type="entry name" value="Periplasmic binding protein-like I"/>
    <property type="match status" value="1"/>
</dbReference>
<dbReference type="AlphaFoldDB" id="A0A8J5K4S3"/>
<evidence type="ECO:0000256" key="3">
    <source>
        <dbReference type="ARBA" id="ARBA00022989"/>
    </source>
</evidence>
<organism evidence="6 7">
    <name type="scientific">Homarus americanus</name>
    <name type="common">American lobster</name>
    <dbReference type="NCBI Taxonomy" id="6706"/>
    <lineage>
        <taxon>Eukaryota</taxon>
        <taxon>Metazoa</taxon>
        <taxon>Ecdysozoa</taxon>
        <taxon>Arthropoda</taxon>
        <taxon>Crustacea</taxon>
        <taxon>Multicrustacea</taxon>
        <taxon>Malacostraca</taxon>
        <taxon>Eumalacostraca</taxon>
        <taxon>Eucarida</taxon>
        <taxon>Decapoda</taxon>
        <taxon>Pleocyemata</taxon>
        <taxon>Astacidea</taxon>
        <taxon>Nephropoidea</taxon>
        <taxon>Nephropidae</taxon>
        <taxon>Homarus</taxon>
    </lineage>
</organism>
<dbReference type="InterPro" id="IPR028082">
    <property type="entry name" value="Peripla_BP_I"/>
</dbReference>
<evidence type="ECO:0000313" key="6">
    <source>
        <dbReference type="EMBL" id="KAG7169411.1"/>
    </source>
</evidence>
<protein>
    <submittedName>
        <fullName evidence="6">Guanylate cyclase 32E-like 2</fullName>
    </submittedName>
</protein>